<dbReference type="PATRIC" id="fig|272123.3.peg.6541"/>
<dbReference type="Proteomes" id="UP000010474">
    <property type="component" value="Plasmid pANACY.03"/>
</dbReference>
<dbReference type="InterPro" id="IPR035437">
    <property type="entry name" value="SNase_OB-fold_sf"/>
</dbReference>
<dbReference type="OrthoDB" id="465137at2"/>
<evidence type="ECO:0000259" key="5">
    <source>
        <dbReference type="PROSITE" id="PS50830"/>
    </source>
</evidence>
<name>K9ZSG0_ANACC</name>
<evidence type="ECO:0000256" key="1">
    <source>
        <dbReference type="ARBA" id="ARBA00022722"/>
    </source>
</evidence>
<dbReference type="GO" id="GO:0016787">
    <property type="term" value="F:hydrolase activity"/>
    <property type="evidence" value="ECO:0007669"/>
    <property type="project" value="UniProtKB-KW"/>
</dbReference>
<dbReference type="EMBL" id="CP003662">
    <property type="protein sequence ID" value="AFZ61300.1"/>
    <property type="molecule type" value="Genomic_DNA"/>
</dbReference>
<evidence type="ECO:0000313" key="6">
    <source>
        <dbReference type="EMBL" id="AFZ61300.1"/>
    </source>
</evidence>
<evidence type="ECO:0000256" key="4">
    <source>
        <dbReference type="SAM" id="Phobius"/>
    </source>
</evidence>
<evidence type="ECO:0000256" key="3">
    <source>
        <dbReference type="ARBA" id="ARBA00022801"/>
    </source>
</evidence>
<feature type="transmembrane region" description="Helical" evidence="4">
    <location>
        <begin position="6"/>
        <end position="26"/>
    </location>
</feature>
<dbReference type="GO" id="GO:0004519">
    <property type="term" value="F:endonuclease activity"/>
    <property type="evidence" value="ECO:0007669"/>
    <property type="project" value="UniProtKB-KW"/>
</dbReference>
<dbReference type="Gene3D" id="2.40.50.90">
    <property type="match status" value="1"/>
</dbReference>
<gene>
    <name evidence="6" type="ordered locus">Anacy_6022</name>
</gene>
<dbReference type="PANTHER" id="PTHR12302:SF3">
    <property type="entry name" value="SERINE_THREONINE-PROTEIN KINASE 31"/>
    <property type="match status" value="1"/>
</dbReference>
<dbReference type="AlphaFoldDB" id="K9ZSG0"/>
<organism evidence="6 7">
    <name type="scientific">Anabaena cylindrica (strain ATCC 27899 / PCC 7122)</name>
    <dbReference type="NCBI Taxonomy" id="272123"/>
    <lineage>
        <taxon>Bacteria</taxon>
        <taxon>Bacillati</taxon>
        <taxon>Cyanobacteriota</taxon>
        <taxon>Cyanophyceae</taxon>
        <taxon>Nostocales</taxon>
        <taxon>Nostocaceae</taxon>
        <taxon>Anabaena</taxon>
    </lineage>
</organism>
<dbReference type="KEGG" id="acy:Anacy_6022"/>
<feature type="domain" description="TNase-like" evidence="5">
    <location>
        <begin position="46"/>
        <end position="176"/>
    </location>
</feature>
<keyword evidence="4" id="KW-0812">Transmembrane</keyword>
<dbReference type="InterPro" id="IPR002071">
    <property type="entry name" value="Thermonucl_AS"/>
</dbReference>
<keyword evidence="3" id="KW-0378">Hydrolase</keyword>
<keyword evidence="2" id="KW-0255">Endonuclease</keyword>
<accession>K9ZSG0</accession>
<dbReference type="Pfam" id="PF00565">
    <property type="entry name" value="SNase"/>
    <property type="match status" value="1"/>
</dbReference>
<keyword evidence="7" id="KW-1185">Reference proteome</keyword>
<dbReference type="RefSeq" id="WP_015217769.1">
    <property type="nucleotide sequence ID" value="NC_019773.1"/>
</dbReference>
<keyword evidence="1" id="KW-0540">Nuclease</keyword>
<dbReference type="InterPro" id="IPR016071">
    <property type="entry name" value="Staphylococal_nuclease_OB-fold"/>
</dbReference>
<dbReference type="PROSITE" id="PS50830">
    <property type="entry name" value="TNASE_3"/>
    <property type="match status" value="1"/>
</dbReference>
<dbReference type="SUPFAM" id="SSF50199">
    <property type="entry name" value="Staphylococcal nuclease"/>
    <property type="match status" value="1"/>
</dbReference>
<keyword evidence="6" id="KW-0614">Plasmid</keyword>
<sequence length="191" mass="21640">MKILKIVVTLLSFSVIGTGIAFYLYANKKFGTAYNSYSAKLSAPGTTEEWEVLSIRDGDTIKVKKNGVIENIRLCGIDAPEISQPLGKESRDYLRSVFSLKKMVQISTVGTDRYNRKIGEVFLINSDGTEKFLNEELVKAGMAYVYHQYSKNCPNEISLKNGEAMAQSKKIGVWSRNYQKPWEYRKAKRSK</sequence>
<proteinExistence type="predicted"/>
<protein>
    <submittedName>
        <fullName evidence="6">Nuclease (SNase domain-containing protein)</fullName>
    </submittedName>
</protein>
<dbReference type="SMART" id="SM00318">
    <property type="entry name" value="SNc"/>
    <property type="match status" value="1"/>
</dbReference>
<geneLocation type="plasmid" evidence="6 7">
    <name>pANACY.03</name>
</geneLocation>
<dbReference type="PROSITE" id="PS01123">
    <property type="entry name" value="TNASE_1"/>
    <property type="match status" value="1"/>
</dbReference>
<evidence type="ECO:0000313" key="7">
    <source>
        <dbReference type="Proteomes" id="UP000010474"/>
    </source>
</evidence>
<reference evidence="7" key="1">
    <citation type="journal article" date="2013" name="Proc. Natl. Acad. Sci. U.S.A.">
        <title>Improving the coverage of the cyanobacterial phylum using diversity-driven genome sequencing.</title>
        <authorList>
            <person name="Shih P.M."/>
            <person name="Wu D."/>
            <person name="Latifi A."/>
            <person name="Axen S.D."/>
            <person name="Fewer D.P."/>
            <person name="Talla E."/>
            <person name="Calteau A."/>
            <person name="Cai F."/>
            <person name="Tandeau de Marsac N."/>
            <person name="Rippka R."/>
            <person name="Herdman M."/>
            <person name="Sivonen K."/>
            <person name="Coursin T."/>
            <person name="Laurent T."/>
            <person name="Goodwin L."/>
            <person name="Nolan M."/>
            <person name="Davenport K.W."/>
            <person name="Han C.S."/>
            <person name="Rubin E.M."/>
            <person name="Eisen J.A."/>
            <person name="Woyke T."/>
            <person name="Gugger M."/>
            <person name="Kerfeld C.A."/>
        </authorList>
    </citation>
    <scope>NUCLEOTIDE SEQUENCE [LARGE SCALE GENOMIC DNA]</scope>
    <source>
        <strain evidence="7">ATCC 27899 / PCC 7122</strain>
    </source>
</reference>
<keyword evidence="4" id="KW-1133">Transmembrane helix</keyword>
<dbReference type="PANTHER" id="PTHR12302">
    <property type="entry name" value="EBNA2 BINDING PROTEIN P100"/>
    <property type="match status" value="1"/>
</dbReference>
<evidence type="ECO:0000256" key="2">
    <source>
        <dbReference type="ARBA" id="ARBA00022759"/>
    </source>
</evidence>
<dbReference type="HOGENOM" id="CLU_046484_7_2_3"/>
<dbReference type="GO" id="GO:0003676">
    <property type="term" value="F:nucleic acid binding"/>
    <property type="evidence" value="ECO:0007669"/>
    <property type="project" value="InterPro"/>
</dbReference>
<keyword evidence="4" id="KW-0472">Membrane</keyword>